<reference evidence="4 5" key="2">
    <citation type="submission" date="2019-09" db="EMBL/GenBank/DDBJ databases">
        <authorList>
            <person name="Jin C."/>
        </authorList>
    </citation>
    <scope>NUCLEOTIDE SEQUENCE [LARGE SCALE GENOMIC DNA]</scope>
    <source>
        <strain evidence="4 5">BN140078</strain>
    </source>
</reference>
<keyword evidence="1" id="KW-0812">Transmembrane</keyword>
<dbReference type="Gene3D" id="2.60.120.1440">
    <property type="match status" value="1"/>
</dbReference>
<keyword evidence="5" id="KW-1185">Reference proteome</keyword>
<dbReference type="Proteomes" id="UP000324611">
    <property type="component" value="Unassembled WGS sequence"/>
</dbReference>
<feature type="transmembrane region" description="Helical" evidence="1">
    <location>
        <begin position="88"/>
        <end position="107"/>
    </location>
</feature>
<organism evidence="4 5">
    <name type="scientific">Chitinophaga agrisoli</name>
    <dbReference type="NCBI Taxonomy" id="2607653"/>
    <lineage>
        <taxon>Bacteria</taxon>
        <taxon>Pseudomonadati</taxon>
        <taxon>Bacteroidota</taxon>
        <taxon>Chitinophagia</taxon>
        <taxon>Chitinophagales</taxon>
        <taxon>Chitinophagaceae</taxon>
        <taxon>Chitinophaga</taxon>
    </lineage>
</organism>
<evidence type="ECO:0000313" key="4">
    <source>
        <dbReference type="EMBL" id="KAA2242602.1"/>
    </source>
</evidence>
<gene>
    <name evidence="4" type="ORF">F0L74_08695</name>
</gene>
<dbReference type="InterPro" id="IPR032508">
    <property type="entry name" value="FecR_C"/>
</dbReference>
<sequence length="389" mass="42542">MHHMSEFEVLFRKFMERSCTEQERERLFAMMATGEHDATLQQMADEVVAAVDDPAVEIAVPAHRADEILSVLLQSAPRKQRRGRLVMFARWAAAILLPVGAAILYFLQPVSKPANTIQAVALQDLPPATHGAVLTLGDGSKLTLDSARKGLLASQGGARVMLSQGTLAYDAQNAGTVSYNTLSTPRGRLFQLVLPDGSAVWLNAASSITFPTRFAGNERIVTLTGEAYFDIRPDAAKPFRVKLANNTTVQVLGTAFNINAYDNESAITATLISGRVQVNGIGNNSRVLQPGYQASLSYTAAGIQVSRADTSQVLAWKNGIFNFDNADVQTVMKQLERWYNIEVQYENGVPAISFGGKMDRNLSLKNITRMLEISKVHCRLEGKKLIITE</sequence>
<feature type="domain" description="FecR protein" evidence="2">
    <location>
        <begin position="181"/>
        <end position="277"/>
    </location>
</feature>
<dbReference type="PANTHER" id="PTHR30273:SF2">
    <property type="entry name" value="PROTEIN FECR"/>
    <property type="match status" value="1"/>
</dbReference>
<dbReference type="GO" id="GO:0016989">
    <property type="term" value="F:sigma factor antagonist activity"/>
    <property type="evidence" value="ECO:0007669"/>
    <property type="project" value="TreeGrafter"/>
</dbReference>
<keyword evidence="1" id="KW-0472">Membrane</keyword>
<dbReference type="InterPro" id="IPR006860">
    <property type="entry name" value="FecR"/>
</dbReference>
<keyword evidence="1" id="KW-1133">Transmembrane helix</keyword>
<dbReference type="AlphaFoldDB" id="A0A5B2VWB8"/>
<accession>A0A5B2VWB8</accession>
<dbReference type="Pfam" id="PF16344">
    <property type="entry name" value="FecR_C"/>
    <property type="match status" value="1"/>
</dbReference>
<name>A0A5B2VWB8_9BACT</name>
<dbReference type="Gene3D" id="3.55.50.30">
    <property type="match status" value="1"/>
</dbReference>
<dbReference type="InterPro" id="IPR012373">
    <property type="entry name" value="Ferrdict_sens_TM"/>
</dbReference>
<comment type="caution">
    <text evidence="4">The sequence shown here is derived from an EMBL/GenBank/DDBJ whole genome shotgun (WGS) entry which is preliminary data.</text>
</comment>
<reference evidence="4 5" key="1">
    <citation type="submission" date="2019-09" db="EMBL/GenBank/DDBJ databases">
        <title>Chitinophaga ginsengihumi sp. nov., isolated from soil of ginseng rhizosphere.</title>
        <authorList>
            <person name="Lee J."/>
        </authorList>
    </citation>
    <scope>NUCLEOTIDE SEQUENCE [LARGE SCALE GENOMIC DNA]</scope>
    <source>
        <strain evidence="4 5">BN140078</strain>
    </source>
</reference>
<evidence type="ECO:0000259" key="3">
    <source>
        <dbReference type="Pfam" id="PF16344"/>
    </source>
</evidence>
<protein>
    <submittedName>
        <fullName evidence="4">FecR family protein</fullName>
    </submittedName>
</protein>
<dbReference type="PANTHER" id="PTHR30273">
    <property type="entry name" value="PERIPLASMIC SIGNAL SENSOR AND SIGMA FACTOR ACTIVATOR FECR-RELATED"/>
    <property type="match status" value="1"/>
</dbReference>
<feature type="domain" description="Protein FecR C-terminal" evidence="3">
    <location>
        <begin position="321"/>
        <end position="387"/>
    </location>
</feature>
<evidence type="ECO:0000313" key="5">
    <source>
        <dbReference type="Proteomes" id="UP000324611"/>
    </source>
</evidence>
<evidence type="ECO:0000256" key="1">
    <source>
        <dbReference type="SAM" id="Phobius"/>
    </source>
</evidence>
<dbReference type="Pfam" id="PF04773">
    <property type="entry name" value="FecR"/>
    <property type="match status" value="1"/>
</dbReference>
<proteinExistence type="predicted"/>
<dbReference type="EMBL" id="VUOC01000002">
    <property type="protein sequence ID" value="KAA2242602.1"/>
    <property type="molecule type" value="Genomic_DNA"/>
</dbReference>
<evidence type="ECO:0000259" key="2">
    <source>
        <dbReference type="Pfam" id="PF04773"/>
    </source>
</evidence>